<organism evidence="5 6">
    <name type="scientific">Ancylomarina longa</name>
    <dbReference type="NCBI Taxonomy" id="2487017"/>
    <lineage>
        <taxon>Bacteria</taxon>
        <taxon>Pseudomonadati</taxon>
        <taxon>Bacteroidota</taxon>
        <taxon>Bacteroidia</taxon>
        <taxon>Marinilabiliales</taxon>
        <taxon>Marinifilaceae</taxon>
        <taxon>Ancylomarina</taxon>
    </lineage>
</organism>
<keyword evidence="2" id="KW-0472">Membrane</keyword>
<dbReference type="Gene3D" id="2.60.40.1120">
    <property type="entry name" value="Carboxypeptidase-like, regulatory domain"/>
    <property type="match status" value="1"/>
</dbReference>
<name>A0A434AWT7_9BACT</name>
<evidence type="ECO:0000256" key="1">
    <source>
        <dbReference type="ARBA" id="ARBA00004442"/>
    </source>
</evidence>
<dbReference type="AlphaFoldDB" id="A0A434AWT7"/>
<dbReference type="RefSeq" id="WP_127343045.1">
    <property type="nucleotide sequence ID" value="NZ_RJJX01000005.1"/>
</dbReference>
<dbReference type="InterPro" id="IPR008969">
    <property type="entry name" value="CarboxyPept-like_regulatory"/>
</dbReference>
<dbReference type="EMBL" id="RJJX01000005">
    <property type="protein sequence ID" value="RUT78990.1"/>
    <property type="molecule type" value="Genomic_DNA"/>
</dbReference>
<dbReference type="GO" id="GO:0009279">
    <property type="term" value="C:cell outer membrane"/>
    <property type="evidence" value="ECO:0007669"/>
    <property type="project" value="UniProtKB-SubCell"/>
</dbReference>
<dbReference type="SUPFAM" id="SSF49464">
    <property type="entry name" value="Carboxypeptidase regulatory domain-like"/>
    <property type="match status" value="1"/>
</dbReference>
<gene>
    <name evidence="5" type="ORF">DLK05_05785</name>
</gene>
<dbReference type="SUPFAM" id="SSF56935">
    <property type="entry name" value="Porins"/>
    <property type="match status" value="1"/>
</dbReference>
<keyword evidence="6" id="KW-1185">Reference proteome</keyword>
<comment type="caution">
    <text evidence="5">The sequence shown here is derived from an EMBL/GenBank/DDBJ whole genome shotgun (WGS) entry which is preliminary data.</text>
</comment>
<dbReference type="Proteomes" id="UP000282985">
    <property type="component" value="Unassembled WGS sequence"/>
</dbReference>
<evidence type="ECO:0000256" key="2">
    <source>
        <dbReference type="ARBA" id="ARBA00023136"/>
    </source>
</evidence>
<feature type="chain" id="PRO_5019454623" evidence="4">
    <location>
        <begin position="20"/>
        <end position="778"/>
    </location>
</feature>
<reference evidence="5 6" key="1">
    <citation type="submission" date="2018-11" db="EMBL/GenBank/DDBJ databases">
        <title>Parancylomarina longa gen. nov., sp. nov., isolated from sediments of southern Okinawa.</title>
        <authorList>
            <person name="Fu T."/>
        </authorList>
    </citation>
    <scope>NUCLEOTIDE SEQUENCE [LARGE SCALE GENOMIC DNA]</scope>
    <source>
        <strain evidence="5 6">T3-2 S1-C</strain>
    </source>
</reference>
<protein>
    <submittedName>
        <fullName evidence="5">TonB-dependent receptor</fullName>
    </submittedName>
</protein>
<dbReference type="Pfam" id="PF13715">
    <property type="entry name" value="CarbopepD_reg_2"/>
    <property type="match status" value="1"/>
</dbReference>
<feature type="signal peptide" evidence="4">
    <location>
        <begin position="1"/>
        <end position="19"/>
    </location>
</feature>
<keyword evidence="3" id="KW-0998">Cell outer membrane</keyword>
<dbReference type="OrthoDB" id="9804995at2"/>
<evidence type="ECO:0000256" key="3">
    <source>
        <dbReference type="ARBA" id="ARBA00023237"/>
    </source>
</evidence>
<comment type="subcellular location">
    <subcellularLocation>
        <location evidence="1">Cell outer membrane</location>
    </subcellularLocation>
</comment>
<dbReference type="Gene3D" id="2.40.170.20">
    <property type="entry name" value="TonB-dependent receptor, beta-barrel domain"/>
    <property type="match status" value="1"/>
</dbReference>
<evidence type="ECO:0000313" key="5">
    <source>
        <dbReference type="EMBL" id="RUT78990.1"/>
    </source>
</evidence>
<dbReference type="InterPro" id="IPR036942">
    <property type="entry name" value="Beta-barrel_TonB_sf"/>
</dbReference>
<evidence type="ECO:0000313" key="6">
    <source>
        <dbReference type="Proteomes" id="UP000282985"/>
    </source>
</evidence>
<sequence>MKNLFLIIVLSFLSASVFSQDLSQTIKGKIIDESSLKPLSFATIVIIGTEPVIGTTSDIDGNFIIRNVPIGRYDLKISFLGYEPIIKPEVVVTSVKEVVVNAGLTESSASLDEIVIKPRVVKEKPINRMATVSSRMLSVEEANRYAGGFDDPARLASSFPGVASSVGNNAIIIRGNAPKFLQWKIEGVEIPNPNHFADLAAFGGGGLTALSSNLLANSDFYTGAFPAEYNNALSGVFDMQMRDGNNSDYEHSVETGLIGLGFASEGPLGKKNKASYRVNYRYSTLGLISSLLPEDAQGTNYQDLSFKFKIPTKKAGLFSIWGIGLIDKSGTTPEKDVLLQNYYQDIEDQNVKQYMGAVGLNHRIILKNSAYINSTLAFSKNGIDLKTDRLNSSTQLQAENEIKNTNYNITFKSFLNKKFSAKHTNKTGVTIRGMGYDLLLKEVSSPGSNLSTLVSDDGFTTLISAYSGSSFSLKNFKLNIGLNSQLFTLNNNFTIEPRLGISYQFNDDKKISFGYGLHSRIEALNIYFANTTNAASARANKDLDFSKAHHFVLAYDWNITEKLHLKIEPYYQYLFDIPIVKNSTSSLLNLQDDWFINDAYVNSGKGQNYGLDLSLEQYISNGFYYLISSSVFNSQYKTDKNDWYNTRYNKNYLFNALVGKEIRVGKKKQNLFGVNLKLSLQGGDRYSVIDKTASALEKDVIYDETNPFTEQTNAAFITHLTINYEWYKKKTSHKLSLKILNATNYKEFQGHRYNLKTNEVNMFREALIIPNISYKVSF</sequence>
<proteinExistence type="predicted"/>
<keyword evidence="4" id="KW-0732">Signal</keyword>
<evidence type="ECO:0000256" key="4">
    <source>
        <dbReference type="SAM" id="SignalP"/>
    </source>
</evidence>
<accession>A0A434AWT7</accession>
<keyword evidence="5" id="KW-0675">Receptor</keyword>